<reference evidence="2" key="1">
    <citation type="submission" date="2021-02" db="EMBL/GenBank/DDBJ databases">
        <authorList>
            <person name="Nowell W R."/>
        </authorList>
    </citation>
    <scope>NUCLEOTIDE SEQUENCE</scope>
</reference>
<feature type="non-terminal residue" evidence="2">
    <location>
        <position position="376"/>
    </location>
</feature>
<accession>A0A816A7D1</accession>
<dbReference type="EMBL" id="CAJOBC010099905">
    <property type="protein sequence ID" value="CAF4463702.1"/>
    <property type="molecule type" value="Genomic_DNA"/>
</dbReference>
<proteinExistence type="predicted"/>
<name>A0A816A7D1_9BILA</name>
<comment type="caution">
    <text evidence="2">The sequence shown here is derived from an EMBL/GenBank/DDBJ whole genome shotgun (WGS) entry which is preliminary data.</text>
</comment>
<dbReference type="Proteomes" id="UP000663829">
    <property type="component" value="Unassembled WGS sequence"/>
</dbReference>
<sequence>VTSLGTNITINSTHRYDIRRNSNNSNMMSSSMKTGLTTLDHIYNCYDDFNNWLMNSIRSGSIIRLKYAYEKMLSMTGDKMPMHEFKKTIVSHNNNKIKLYMRPRKGTFITMSTPEQYANLLINSSSDGEDLDQQKFFDSVPVLVQNFISLCTLSINDYENFKTNDLDLFDFNTLFFKNYHKVLKISSICLDLMYCRNDDYITHKHVLLAMTILRLSGSIYLIRILNRFGITSYIETIERLKTEAAEEASSPDELPKDIEPNNFVIKVVDNCDLNTKSTLDGTGSLHYVNTLFIQYIGQPKTENNDDYNEDNDDEKQEQNRPRKRKFKVRKIINNSTSVSIQQITNVTRSQNTRSTFDVKTIVTTSCTTYLAKHRFL</sequence>
<feature type="compositionally biased region" description="Acidic residues" evidence="1">
    <location>
        <begin position="304"/>
        <end position="315"/>
    </location>
</feature>
<evidence type="ECO:0000313" key="5">
    <source>
        <dbReference type="Proteomes" id="UP000663829"/>
    </source>
</evidence>
<gene>
    <name evidence="2" type="ORF">GPM918_LOCUS41788</name>
    <name evidence="4" type="ORF">SRO942_LOCUS42896</name>
    <name evidence="3" type="ORF">TMI583_LOCUS39424</name>
</gene>
<dbReference type="AlphaFoldDB" id="A0A816A7D1"/>
<dbReference type="Proteomes" id="UP000682733">
    <property type="component" value="Unassembled WGS sequence"/>
</dbReference>
<evidence type="ECO:0000313" key="2">
    <source>
        <dbReference type="EMBL" id="CAF1591404.1"/>
    </source>
</evidence>
<dbReference type="EMBL" id="CAJOBA010059705">
    <property type="protein sequence ID" value="CAF4317996.1"/>
    <property type="molecule type" value="Genomic_DNA"/>
</dbReference>
<evidence type="ECO:0000313" key="4">
    <source>
        <dbReference type="EMBL" id="CAF4463702.1"/>
    </source>
</evidence>
<dbReference type="EMBL" id="CAJNOQ010033742">
    <property type="protein sequence ID" value="CAF1591404.1"/>
    <property type="molecule type" value="Genomic_DNA"/>
</dbReference>
<organism evidence="2 5">
    <name type="scientific">Didymodactylos carnosus</name>
    <dbReference type="NCBI Taxonomy" id="1234261"/>
    <lineage>
        <taxon>Eukaryota</taxon>
        <taxon>Metazoa</taxon>
        <taxon>Spiralia</taxon>
        <taxon>Gnathifera</taxon>
        <taxon>Rotifera</taxon>
        <taxon>Eurotatoria</taxon>
        <taxon>Bdelloidea</taxon>
        <taxon>Philodinida</taxon>
        <taxon>Philodinidae</taxon>
        <taxon>Didymodactylos</taxon>
    </lineage>
</organism>
<evidence type="ECO:0000313" key="3">
    <source>
        <dbReference type="EMBL" id="CAF4317996.1"/>
    </source>
</evidence>
<keyword evidence="5" id="KW-1185">Reference proteome</keyword>
<feature type="region of interest" description="Disordered" evidence="1">
    <location>
        <begin position="302"/>
        <end position="324"/>
    </location>
</feature>
<dbReference type="OrthoDB" id="6753017at2759"/>
<protein>
    <submittedName>
        <fullName evidence="2">Uncharacterized protein</fullName>
    </submittedName>
</protein>
<dbReference type="Proteomes" id="UP000681722">
    <property type="component" value="Unassembled WGS sequence"/>
</dbReference>
<evidence type="ECO:0000256" key="1">
    <source>
        <dbReference type="SAM" id="MobiDB-lite"/>
    </source>
</evidence>